<dbReference type="EMBL" id="JAAOAS010000666">
    <property type="protein sequence ID" value="KAF5573012.1"/>
    <property type="molecule type" value="Genomic_DNA"/>
</dbReference>
<dbReference type="PANTHER" id="PTHR37538">
    <property type="entry name" value="BTB DOMAIN-CONTAINING PROTEIN"/>
    <property type="match status" value="1"/>
</dbReference>
<name>A0A8H5KFP9_9HYPO</name>
<reference evidence="1 2" key="1">
    <citation type="submission" date="2020-05" db="EMBL/GenBank/DDBJ databases">
        <title>Identification and distribution of gene clusters putatively required for synthesis of sphingolipid metabolism inhibitors in phylogenetically diverse species of the filamentous fungus Fusarium.</title>
        <authorList>
            <person name="Kim H.-S."/>
            <person name="Busman M."/>
            <person name="Brown D.W."/>
            <person name="Divon H."/>
            <person name="Uhlig S."/>
            <person name="Proctor R.H."/>
        </authorList>
    </citation>
    <scope>NUCLEOTIDE SEQUENCE [LARGE SCALE GENOMIC DNA]</scope>
    <source>
        <strain evidence="1 2">NRRL 36939</strain>
    </source>
</reference>
<comment type="caution">
    <text evidence="1">The sequence shown here is derived from an EMBL/GenBank/DDBJ whole genome shotgun (WGS) entry which is preliminary data.</text>
</comment>
<evidence type="ECO:0000313" key="1">
    <source>
        <dbReference type="EMBL" id="KAF5573012.1"/>
    </source>
</evidence>
<protein>
    <submittedName>
        <fullName evidence="1">Uncharacterized protein</fullName>
    </submittedName>
</protein>
<proteinExistence type="predicted"/>
<organism evidence="1 2">
    <name type="scientific">Fusarium pseudocircinatum</name>
    <dbReference type="NCBI Taxonomy" id="56676"/>
    <lineage>
        <taxon>Eukaryota</taxon>
        <taxon>Fungi</taxon>
        <taxon>Dikarya</taxon>
        <taxon>Ascomycota</taxon>
        <taxon>Pezizomycotina</taxon>
        <taxon>Sordariomycetes</taxon>
        <taxon>Hypocreomycetidae</taxon>
        <taxon>Hypocreales</taxon>
        <taxon>Nectriaceae</taxon>
        <taxon>Fusarium</taxon>
        <taxon>Fusarium fujikuroi species complex</taxon>
    </lineage>
</organism>
<dbReference type="OrthoDB" id="3594103at2759"/>
<accession>A0A8H5KFP9</accession>
<dbReference type="Proteomes" id="UP000546213">
    <property type="component" value="Unassembled WGS sequence"/>
</dbReference>
<gene>
    <name evidence="1" type="ORF">FPCIR_14124</name>
</gene>
<sequence>MSSWLNGWCPFKGDRQEERPGTSPWLRQEEGEPYFWSRDNNLDPGEIPVDLPELSVPEEILMNHPEFFACWKGQETLIFPDASYHVAHVLLRYIHKREYQNLKVHGTYQEGRAIDFSAAIYVYKISIKYQLPELGQLAGERIRIYGDEIAFPEMIKRLSSPPLNNMELQSVLRDYLCSRITREGPIMSTETRAEIEKVIGSTMISILYQRIARLEREKQTLKETVNNLP</sequence>
<keyword evidence="2" id="KW-1185">Reference proteome</keyword>
<dbReference type="AlphaFoldDB" id="A0A8H5KFP9"/>
<evidence type="ECO:0000313" key="2">
    <source>
        <dbReference type="Proteomes" id="UP000546213"/>
    </source>
</evidence>
<dbReference type="PANTHER" id="PTHR37538:SF4">
    <property type="entry name" value="PITSLRE SERINE_THREONINE-PROTEIN KINASE CDC2L1"/>
    <property type="match status" value="1"/>
</dbReference>